<evidence type="ECO:0008006" key="5">
    <source>
        <dbReference type="Google" id="ProtNLM"/>
    </source>
</evidence>
<dbReference type="EMBL" id="JBHSPU010000003">
    <property type="protein sequence ID" value="MFC5912596.1"/>
    <property type="molecule type" value="Genomic_DNA"/>
</dbReference>
<evidence type="ECO:0000313" key="4">
    <source>
        <dbReference type="Proteomes" id="UP001596200"/>
    </source>
</evidence>
<dbReference type="Proteomes" id="UP001596200">
    <property type="component" value="Unassembled WGS sequence"/>
</dbReference>
<accession>A0ABW1GFF7</accession>
<organism evidence="3 4">
    <name type="scientific">Streptomyces pulveraceus</name>
    <dbReference type="NCBI Taxonomy" id="68258"/>
    <lineage>
        <taxon>Bacteria</taxon>
        <taxon>Bacillati</taxon>
        <taxon>Actinomycetota</taxon>
        <taxon>Actinomycetes</taxon>
        <taxon>Kitasatosporales</taxon>
        <taxon>Streptomycetaceae</taxon>
        <taxon>Streptomyces</taxon>
    </lineage>
</organism>
<feature type="compositionally biased region" description="Basic residues" evidence="1">
    <location>
        <begin position="73"/>
        <end position="83"/>
    </location>
</feature>
<keyword evidence="4" id="KW-1185">Reference proteome</keyword>
<dbReference type="RefSeq" id="WP_344513713.1">
    <property type="nucleotide sequence ID" value="NZ_BAAATU010000027.1"/>
</dbReference>
<evidence type="ECO:0000256" key="1">
    <source>
        <dbReference type="SAM" id="MobiDB-lite"/>
    </source>
</evidence>
<protein>
    <recommendedName>
        <fullName evidence="5">Integral membrane protein</fullName>
    </recommendedName>
</protein>
<keyword evidence="2" id="KW-1133">Transmembrane helix</keyword>
<sequence length="148" mass="15566">MIAILGLIILIVAVVVAVAGVVTNGGSAHQLTDGFSVFGYHVTGSTGTLFLYGLVVGAVAVFGLSLLMAAVRRPSRRSRTARGPRREHGRSDREPAVERDGAAGPRETGRMDTAPARGSGPPHDDRPAAQDGGRRSRWHLLGHRSAPQ</sequence>
<proteinExistence type="predicted"/>
<keyword evidence="2" id="KW-0812">Transmembrane</keyword>
<evidence type="ECO:0000256" key="2">
    <source>
        <dbReference type="SAM" id="Phobius"/>
    </source>
</evidence>
<evidence type="ECO:0000313" key="3">
    <source>
        <dbReference type="EMBL" id="MFC5912596.1"/>
    </source>
</evidence>
<reference evidence="4" key="1">
    <citation type="journal article" date="2019" name="Int. J. Syst. Evol. Microbiol.">
        <title>The Global Catalogue of Microorganisms (GCM) 10K type strain sequencing project: providing services to taxonomists for standard genome sequencing and annotation.</title>
        <authorList>
            <consortium name="The Broad Institute Genomics Platform"/>
            <consortium name="The Broad Institute Genome Sequencing Center for Infectious Disease"/>
            <person name="Wu L."/>
            <person name="Ma J."/>
        </authorList>
    </citation>
    <scope>NUCLEOTIDE SEQUENCE [LARGE SCALE GENOMIC DNA]</scope>
    <source>
        <strain evidence="4">JCM 4147</strain>
    </source>
</reference>
<feature type="region of interest" description="Disordered" evidence="1">
    <location>
        <begin position="73"/>
        <end position="148"/>
    </location>
</feature>
<name>A0ABW1GFF7_9ACTN</name>
<feature type="compositionally biased region" description="Basic and acidic residues" evidence="1">
    <location>
        <begin position="84"/>
        <end position="101"/>
    </location>
</feature>
<feature type="transmembrane region" description="Helical" evidence="2">
    <location>
        <begin position="49"/>
        <end position="71"/>
    </location>
</feature>
<feature type="compositionally biased region" description="Basic and acidic residues" evidence="1">
    <location>
        <begin position="122"/>
        <end position="134"/>
    </location>
</feature>
<comment type="caution">
    <text evidence="3">The sequence shown here is derived from an EMBL/GenBank/DDBJ whole genome shotgun (WGS) entry which is preliminary data.</text>
</comment>
<keyword evidence="2" id="KW-0472">Membrane</keyword>
<gene>
    <name evidence="3" type="ORF">ACFP1B_03965</name>
</gene>